<dbReference type="PANTHER" id="PTHR30546">
    <property type="entry name" value="FLAVODOXIN-RELATED PROTEIN WRBA-RELATED"/>
    <property type="match status" value="1"/>
</dbReference>
<gene>
    <name evidence="2" type="ORF">GCM10009663_40330</name>
</gene>
<dbReference type="Pfam" id="PF03358">
    <property type="entry name" value="FMN_red"/>
    <property type="match status" value="1"/>
</dbReference>
<evidence type="ECO:0000259" key="1">
    <source>
        <dbReference type="PROSITE" id="PS50902"/>
    </source>
</evidence>
<dbReference type="RefSeq" id="WP_344625051.1">
    <property type="nucleotide sequence ID" value="NZ_BAAALD010000038.1"/>
</dbReference>
<dbReference type="PROSITE" id="PS50902">
    <property type="entry name" value="FLAVODOXIN_LIKE"/>
    <property type="match status" value="1"/>
</dbReference>
<dbReference type="InterPro" id="IPR005025">
    <property type="entry name" value="FMN_Rdtase-like_dom"/>
</dbReference>
<protein>
    <submittedName>
        <fullName evidence="2">Flavodoxin family protein</fullName>
    </submittedName>
</protein>
<dbReference type="PANTHER" id="PTHR30546:SF23">
    <property type="entry name" value="FLAVOPROTEIN-LIKE PROTEIN YCP4-RELATED"/>
    <property type="match status" value="1"/>
</dbReference>
<dbReference type="SUPFAM" id="SSF52218">
    <property type="entry name" value="Flavoproteins"/>
    <property type="match status" value="1"/>
</dbReference>
<comment type="caution">
    <text evidence="2">The sequence shown here is derived from an EMBL/GenBank/DDBJ whole genome shotgun (WGS) entry which is preliminary data.</text>
</comment>
<dbReference type="Proteomes" id="UP001499987">
    <property type="component" value="Unassembled WGS sequence"/>
</dbReference>
<proteinExistence type="predicted"/>
<organism evidence="2 3">
    <name type="scientific">Kitasatospora arboriphila</name>
    <dbReference type="NCBI Taxonomy" id="258052"/>
    <lineage>
        <taxon>Bacteria</taxon>
        <taxon>Bacillati</taxon>
        <taxon>Actinomycetota</taxon>
        <taxon>Actinomycetes</taxon>
        <taxon>Kitasatosporales</taxon>
        <taxon>Streptomycetaceae</taxon>
        <taxon>Kitasatospora</taxon>
    </lineage>
</organism>
<dbReference type="EMBL" id="BAAALD010000038">
    <property type="protein sequence ID" value="GAA1092547.1"/>
    <property type="molecule type" value="Genomic_DNA"/>
</dbReference>
<evidence type="ECO:0000313" key="2">
    <source>
        <dbReference type="EMBL" id="GAA1092547.1"/>
    </source>
</evidence>
<dbReference type="Gene3D" id="3.40.50.360">
    <property type="match status" value="1"/>
</dbReference>
<keyword evidence="3" id="KW-1185">Reference proteome</keyword>
<dbReference type="InterPro" id="IPR029039">
    <property type="entry name" value="Flavoprotein-like_sf"/>
</dbReference>
<sequence>MSREISVAIAYHSGYGHTARQAEFVRQGAEEVAGTTVHLIAVDQITDEQWAQLDAADAIIFGSPTYLGDVSAAFRTFVEKTSGRWMQQQWKDKLAAGFVNSGAKSGDKLHALQSLSVFAAQHSMMWVSLGLLPGWNKSTASEFDLNRLGVWLGAAAQSNGDQGADAMHKSDLATAEHLGRRVAEQAQRIGA</sequence>
<evidence type="ECO:0000313" key="3">
    <source>
        <dbReference type="Proteomes" id="UP001499987"/>
    </source>
</evidence>
<reference evidence="3" key="1">
    <citation type="journal article" date="2019" name="Int. J. Syst. Evol. Microbiol.">
        <title>The Global Catalogue of Microorganisms (GCM) 10K type strain sequencing project: providing services to taxonomists for standard genome sequencing and annotation.</title>
        <authorList>
            <consortium name="The Broad Institute Genomics Platform"/>
            <consortium name="The Broad Institute Genome Sequencing Center for Infectious Disease"/>
            <person name="Wu L."/>
            <person name="Ma J."/>
        </authorList>
    </citation>
    <scope>NUCLEOTIDE SEQUENCE [LARGE SCALE GENOMIC DNA]</scope>
    <source>
        <strain evidence="3">JCM 13002</strain>
    </source>
</reference>
<dbReference type="InterPro" id="IPR008254">
    <property type="entry name" value="Flavodoxin/NO_synth"/>
</dbReference>
<accession>A0ABP4E4X2</accession>
<feature type="domain" description="Flavodoxin-like" evidence="1">
    <location>
        <begin position="7"/>
        <end position="156"/>
    </location>
</feature>
<name>A0ABP4E4X2_9ACTN</name>